<keyword evidence="3 6" id="KW-0812">Transmembrane</keyword>
<keyword evidence="4 6" id="KW-1133">Transmembrane helix</keyword>
<dbReference type="PANTHER" id="PTHR43385:SF1">
    <property type="entry name" value="RIBOFLAVIN TRANSPORTER RIBJ"/>
    <property type="match status" value="1"/>
</dbReference>
<accession>A0A158Q5F8</accession>
<dbReference type="Gene3D" id="1.20.1250.20">
    <property type="entry name" value="MFS general substrate transporter like domains"/>
    <property type="match status" value="1"/>
</dbReference>
<dbReference type="EMBL" id="UYYG01001195">
    <property type="protein sequence ID" value="VDN59943.1"/>
    <property type="molecule type" value="Genomic_DNA"/>
</dbReference>
<evidence type="ECO:0000313" key="9">
    <source>
        <dbReference type="Proteomes" id="UP000274756"/>
    </source>
</evidence>
<keyword evidence="9" id="KW-1185">Reference proteome</keyword>
<evidence type="ECO:0000313" key="10">
    <source>
        <dbReference type="WBParaSite" id="DME_0000724801-mRNA-1"/>
    </source>
</evidence>
<dbReference type="Proteomes" id="UP000274756">
    <property type="component" value="Unassembled WGS sequence"/>
</dbReference>
<dbReference type="InterPro" id="IPR036259">
    <property type="entry name" value="MFS_trans_sf"/>
</dbReference>
<evidence type="ECO:0000313" key="7">
    <source>
        <dbReference type="EMBL" id="VDN59943.1"/>
    </source>
</evidence>
<feature type="transmembrane region" description="Helical" evidence="6">
    <location>
        <begin position="63"/>
        <end position="83"/>
    </location>
</feature>
<gene>
    <name evidence="7" type="ORF">DME_LOCUS9916</name>
</gene>
<keyword evidence="2" id="KW-0813">Transport</keyword>
<sequence length="393" mass="43499">MRSDPAVLFLMKLSPFARTIIVTSGAVLIHLSLGTYHTFGNMLPYMASFMKNFTDSSISEEKLIWIPNFQGCFPFAMVIGGSLNSRTNARVAAFVGCFFMTLGTLLTFWTIQMSFSLFLITYGIMFGLGQGMAYVITMSVAINWARDHIGLISGIVAAGFGISSSVFTPIQTLLINPMNYKPTKSGYFTEKELTSRVPSVFYILAIIYTFMQLLGLLVICDPPDVSSSADDQRSDDNNNDDDIIPPGLAKAADNRSMKTIDVTYGETFIDDDIFLAFAFSACSFLNAVARIGWGFLVDRIGFQVEVVCIRIILLFYLVCLAFATFLATLLLISMPLASFGGKWMYFIWMCSMFICMACTHASFITATIRCFGTKNKSLNYGFLILSTTYITAT</sequence>
<name>A0A158Q5F8_DRAME</name>
<dbReference type="InterPro" id="IPR011701">
    <property type="entry name" value="MFS"/>
</dbReference>
<proteinExistence type="predicted"/>
<dbReference type="InterPro" id="IPR052983">
    <property type="entry name" value="MFS_Riboflavin_Transporter"/>
</dbReference>
<evidence type="ECO:0000256" key="2">
    <source>
        <dbReference type="ARBA" id="ARBA00022448"/>
    </source>
</evidence>
<feature type="transmembrane region" description="Helical" evidence="6">
    <location>
        <begin position="308"/>
        <end position="333"/>
    </location>
</feature>
<dbReference type="STRING" id="318479.A0A158Q5F8"/>
<evidence type="ECO:0000256" key="6">
    <source>
        <dbReference type="SAM" id="Phobius"/>
    </source>
</evidence>
<reference evidence="10" key="1">
    <citation type="submission" date="2016-04" db="UniProtKB">
        <authorList>
            <consortium name="WormBaseParasite"/>
        </authorList>
    </citation>
    <scope>IDENTIFICATION</scope>
</reference>
<feature type="transmembrane region" description="Helical" evidence="6">
    <location>
        <begin position="200"/>
        <end position="219"/>
    </location>
</feature>
<dbReference type="SUPFAM" id="SSF103473">
    <property type="entry name" value="MFS general substrate transporter"/>
    <property type="match status" value="1"/>
</dbReference>
<dbReference type="GO" id="GO:0016020">
    <property type="term" value="C:membrane"/>
    <property type="evidence" value="ECO:0007669"/>
    <property type="project" value="UniProtKB-SubCell"/>
</dbReference>
<comment type="subcellular location">
    <subcellularLocation>
        <location evidence="1">Membrane</location>
        <topology evidence="1">Multi-pass membrane protein</topology>
    </subcellularLocation>
</comment>
<dbReference type="WBParaSite" id="DME_0000724801-mRNA-1">
    <property type="protein sequence ID" value="DME_0000724801-mRNA-1"/>
    <property type="gene ID" value="DME_0000724801"/>
</dbReference>
<evidence type="ECO:0000256" key="4">
    <source>
        <dbReference type="ARBA" id="ARBA00022989"/>
    </source>
</evidence>
<reference evidence="7 9" key="2">
    <citation type="submission" date="2018-11" db="EMBL/GenBank/DDBJ databases">
        <authorList>
            <consortium name="Pathogen Informatics"/>
        </authorList>
    </citation>
    <scope>NUCLEOTIDE SEQUENCE [LARGE SCALE GENOMIC DNA]</scope>
</reference>
<feature type="transmembrane region" description="Helical" evidence="6">
    <location>
        <begin position="20"/>
        <end position="43"/>
    </location>
</feature>
<dbReference type="AlphaFoldDB" id="A0A158Q5F8"/>
<feature type="transmembrane region" description="Helical" evidence="6">
    <location>
        <begin position="118"/>
        <end position="145"/>
    </location>
</feature>
<evidence type="ECO:0000256" key="1">
    <source>
        <dbReference type="ARBA" id="ARBA00004141"/>
    </source>
</evidence>
<dbReference type="Pfam" id="PF07690">
    <property type="entry name" value="MFS_1"/>
    <property type="match status" value="1"/>
</dbReference>
<dbReference type="OrthoDB" id="410267at2759"/>
<dbReference type="GO" id="GO:0022857">
    <property type="term" value="F:transmembrane transporter activity"/>
    <property type="evidence" value="ECO:0007669"/>
    <property type="project" value="InterPro"/>
</dbReference>
<dbReference type="Proteomes" id="UP000038040">
    <property type="component" value="Unplaced"/>
</dbReference>
<evidence type="ECO:0000256" key="3">
    <source>
        <dbReference type="ARBA" id="ARBA00022692"/>
    </source>
</evidence>
<evidence type="ECO:0000256" key="5">
    <source>
        <dbReference type="ARBA" id="ARBA00023136"/>
    </source>
</evidence>
<protein>
    <submittedName>
        <fullName evidence="10">MFS domain-containing protein</fullName>
    </submittedName>
</protein>
<dbReference type="PANTHER" id="PTHR43385">
    <property type="entry name" value="RIBOFLAVIN TRANSPORTER RIBJ"/>
    <property type="match status" value="1"/>
</dbReference>
<feature type="transmembrane region" description="Helical" evidence="6">
    <location>
        <begin position="89"/>
        <end position="111"/>
    </location>
</feature>
<organism evidence="8 10">
    <name type="scientific">Dracunculus medinensis</name>
    <name type="common">Guinea worm</name>
    <dbReference type="NCBI Taxonomy" id="318479"/>
    <lineage>
        <taxon>Eukaryota</taxon>
        <taxon>Metazoa</taxon>
        <taxon>Ecdysozoa</taxon>
        <taxon>Nematoda</taxon>
        <taxon>Chromadorea</taxon>
        <taxon>Rhabditida</taxon>
        <taxon>Spirurina</taxon>
        <taxon>Dracunculoidea</taxon>
        <taxon>Dracunculidae</taxon>
        <taxon>Dracunculus</taxon>
    </lineage>
</organism>
<feature type="transmembrane region" description="Helical" evidence="6">
    <location>
        <begin position="151"/>
        <end position="175"/>
    </location>
</feature>
<evidence type="ECO:0000313" key="8">
    <source>
        <dbReference type="Proteomes" id="UP000038040"/>
    </source>
</evidence>
<keyword evidence="5 6" id="KW-0472">Membrane</keyword>
<feature type="transmembrane region" description="Helical" evidence="6">
    <location>
        <begin position="345"/>
        <end position="368"/>
    </location>
</feature>